<protein>
    <submittedName>
        <fullName evidence="2">Uncharacterized protein</fullName>
    </submittedName>
</protein>
<evidence type="ECO:0000313" key="3">
    <source>
        <dbReference type="Proteomes" id="UP000257109"/>
    </source>
</evidence>
<dbReference type="AlphaFoldDB" id="A0A371FR13"/>
<name>A0A371FR13_MUCPR</name>
<organism evidence="2 3">
    <name type="scientific">Mucuna pruriens</name>
    <name type="common">Velvet bean</name>
    <name type="synonym">Dolichos pruriens</name>
    <dbReference type="NCBI Taxonomy" id="157652"/>
    <lineage>
        <taxon>Eukaryota</taxon>
        <taxon>Viridiplantae</taxon>
        <taxon>Streptophyta</taxon>
        <taxon>Embryophyta</taxon>
        <taxon>Tracheophyta</taxon>
        <taxon>Spermatophyta</taxon>
        <taxon>Magnoliopsida</taxon>
        <taxon>eudicotyledons</taxon>
        <taxon>Gunneridae</taxon>
        <taxon>Pentapetalae</taxon>
        <taxon>rosids</taxon>
        <taxon>fabids</taxon>
        <taxon>Fabales</taxon>
        <taxon>Fabaceae</taxon>
        <taxon>Papilionoideae</taxon>
        <taxon>50 kb inversion clade</taxon>
        <taxon>NPAAA clade</taxon>
        <taxon>indigoferoid/millettioid clade</taxon>
        <taxon>Phaseoleae</taxon>
        <taxon>Mucuna</taxon>
    </lineage>
</organism>
<dbReference type="EMBL" id="QJKJ01008105">
    <property type="protein sequence ID" value="RDX80777.1"/>
    <property type="molecule type" value="Genomic_DNA"/>
</dbReference>
<dbReference type="Proteomes" id="UP000257109">
    <property type="component" value="Unassembled WGS sequence"/>
</dbReference>
<feature type="compositionally biased region" description="Basic and acidic residues" evidence="1">
    <location>
        <begin position="67"/>
        <end position="76"/>
    </location>
</feature>
<evidence type="ECO:0000256" key="1">
    <source>
        <dbReference type="SAM" id="MobiDB-lite"/>
    </source>
</evidence>
<keyword evidence="3" id="KW-1185">Reference proteome</keyword>
<evidence type="ECO:0000313" key="2">
    <source>
        <dbReference type="EMBL" id="RDX80777.1"/>
    </source>
</evidence>
<accession>A0A371FR13</accession>
<sequence length="147" mass="17404">MTMLIKIICLKTLGDAPNLRIISLQEGENDAYMDRETPTLEGLIAKGRSRRIQEERDIQRVNAKVEALSRTREEYRQPSLHGSGGSHEERHYSESSVSSRSQRRERHGRQERYVRNDREERCERNRREREEPRREKLDSGKCKIPPF</sequence>
<feature type="compositionally biased region" description="Basic and acidic residues" evidence="1">
    <location>
        <begin position="108"/>
        <end position="141"/>
    </location>
</feature>
<feature type="region of interest" description="Disordered" evidence="1">
    <location>
        <begin position="67"/>
        <end position="147"/>
    </location>
</feature>
<proteinExistence type="predicted"/>
<gene>
    <name evidence="2" type="ORF">CR513_38625</name>
</gene>
<reference evidence="2" key="1">
    <citation type="submission" date="2018-05" db="EMBL/GenBank/DDBJ databases">
        <title>Draft genome of Mucuna pruriens seed.</title>
        <authorList>
            <person name="Nnadi N.E."/>
            <person name="Vos R."/>
            <person name="Hasami M.H."/>
            <person name="Devisetty U.K."/>
            <person name="Aguiy J.C."/>
        </authorList>
    </citation>
    <scope>NUCLEOTIDE SEQUENCE [LARGE SCALE GENOMIC DNA]</scope>
    <source>
        <strain evidence="2">JCA_2017</strain>
    </source>
</reference>
<feature type="non-terminal residue" evidence="2">
    <location>
        <position position="1"/>
    </location>
</feature>
<comment type="caution">
    <text evidence="2">The sequence shown here is derived from an EMBL/GenBank/DDBJ whole genome shotgun (WGS) entry which is preliminary data.</text>
</comment>